<dbReference type="AlphaFoldDB" id="A0A4U0GXY5"/>
<dbReference type="OrthoDB" id="9774475at2"/>
<keyword evidence="3" id="KW-1185">Reference proteome</keyword>
<dbReference type="SUPFAM" id="SSF52402">
    <property type="entry name" value="Adenine nucleotide alpha hydrolases-like"/>
    <property type="match status" value="1"/>
</dbReference>
<dbReference type="Proteomes" id="UP000309872">
    <property type="component" value="Unassembled WGS sequence"/>
</dbReference>
<evidence type="ECO:0000259" key="1">
    <source>
        <dbReference type="Pfam" id="PF01507"/>
    </source>
</evidence>
<dbReference type="InterPro" id="IPR002500">
    <property type="entry name" value="PAPS_reduct_dom"/>
</dbReference>
<dbReference type="GO" id="GO:0003824">
    <property type="term" value="F:catalytic activity"/>
    <property type="evidence" value="ECO:0007669"/>
    <property type="project" value="InterPro"/>
</dbReference>
<evidence type="ECO:0000313" key="2">
    <source>
        <dbReference type="EMBL" id="TJY62712.1"/>
    </source>
</evidence>
<name>A0A4U0GXY5_9SPHI</name>
<dbReference type="PANTHER" id="PTHR43196">
    <property type="entry name" value="SULFATE ADENYLYLTRANSFERASE SUBUNIT 2"/>
    <property type="match status" value="1"/>
</dbReference>
<comment type="caution">
    <text evidence="2">The sequence shown here is derived from an EMBL/GenBank/DDBJ whole genome shotgun (WGS) entry which is preliminary data.</text>
</comment>
<proteinExistence type="predicted"/>
<accession>A0A4U0GXY5</accession>
<dbReference type="Gene3D" id="3.40.50.620">
    <property type="entry name" value="HUPs"/>
    <property type="match status" value="1"/>
</dbReference>
<reference evidence="2 3" key="1">
    <citation type="submission" date="2019-04" db="EMBL/GenBank/DDBJ databases">
        <title>Sphingobacterium olei sp. nov., isolated from oil-contaminated soil.</title>
        <authorList>
            <person name="Liu B."/>
        </authorList>
    </citation>
    <scope>NUCLEOTIDE SEQUENCE [LARGE SCALE GENOMIC DNA]</scope>
    <source>
        <strain evidence="2 3">Y3L14</strain>
    </source>
</reference>
<gene>
    <name evidence="2" type="ORF">FAZ19_19785</name>
</gene>
<dbReference type="PANTHER" id="PTHR43196:SF2">
    <property type="entry name" value="PHOSPHOADENOSINE PHOSPHOSULFATE REDUCTASE"/>
    <property type="match status" value="1"/>
</dbReference>
<sequence length="324" mass="37065">MKNSYDKYIIAFSGGKDSISLVLYLLSIGIHPSRIELWHHDIDGGSDEATFMDWECTHDYCRKFAQAFGIEIYFSWKEGGFKREMLRDNAKTAPTWFECPGGILKKVGGVLGKLATRLRFPQVSADLKVRWCSAYLKIDICATAIRNQERFNGLRVCVLSGERGEESSARAKYNIFEPDRSDLRNGKVPRVIDRWRPLRDWTEKQVWDIIKQYRVRVHPCYYMGWSRCSCKFCIFGNADQFASANVVSPNIASELIAYEDLFGVTMKRNTDLKTLIQCGNPYPNITKDLATIATSKEYTEQIIFNDHEEWLLPAGAFGESCGPN</sequence>
<feature type="domain" description="Phosphoadenosine phosphosulphate reductase" evidence="1">
    <location>
        <begin position="154"/>
        <end position="233"/>
    </location>
</feature>
<dbReference type="InterPro" id="IPR014729">
    <property type="entry name" value="Rossmann-like_a/b/a_fold"/>
</dbReference>
<dbReference type="InterPro" id="IPR050128">
    <property type="entry name" value="Sulfate_adenylyltrnsfr_sub2"/>
</dbReference>
<protein>
    <submittedName>
        <fullName evidence="2">FAD synthetase</fullName>
    </submittedName>
</protein>
<dbReference type="Pfam" id="PF01507">
    <property type="entry name" value="PAPS_reduct"/>
    <property type="match status" value="1"/>
</dbReference>
<dbReference type="RefSeq" id="WP_136822499.1">
    <property type="nucleotide sequence ID" value="NZ_BMJX01000007.1"/>
</dbReference>
<organism evidence="2 3">
    <name type="scientific">Sphingobacterium alkalisoli</name>
    <dbReference type="NCBI Taxonomy" id="1874115"/>
    <lineage>
        <taxon>Bacteria</taxon>
        <taxon>Pseudomonadati</taxon>
        <taxon>Bacteroidota</taxon>
        <taxon>Sphingobacteriia</taxon>
        <taxon>Sphingobacteriales</taxon>
        <taxon>Sphingobacteriaceae</taxon>
        <taxon>Sphingobacterium</taxon>
    </lineage>
</organism>
<dbReference type="EMBL" id="SUKA01000007">
    <property type="protein sequence ID" value="TJY62712.1"/>
    <property type="molecule type" value="Genomic_DNA"/>
</dbReference>
<evidence type="ECO:0000313" key="3">
    <source>
        <dbReference type="Proteomes" id="UP000309872"/>
    </source>
</evidence>